<dbReference type="AlphaFoldDB" id="A0A0F9LSH2"/>
<dbReference type="EMBL" id="LAZR01006730">
    <property type="protein sequence ID" value="KKM90026.1"/>
    <property type="molecule type" value="Genomic_DNA"/>
</dbReference>
<organism evidence="1">
    <name type="scientific">marine sediment metagenome</name>
    <dbReference type="NCBI Taxonomy" id="412755"/>
    <lineage>
        <taxon>unclassified sequences</taxon>
        <taxon>metagenomes</taxon>
        <taxon>ecological metagenomes</taxon>
    </lineage>
</organism>
<comment type="caution">
    <text evidence="1">The sequence shown here is derived from an EMBL/GenBank/DDBJ whole genome shotgun (WGS) entry which is preliminary data.</text>
</comment>
<gene>
    <name evidence="1" type="ORF">LCGC14_1242730</name>
</gene>
<accession>A0A0F9LSH2</accession>
<proteinExistence type="predicted"/>
<evidence type="ECO:0000313" key="1">
    <source>
        <dbReference type="EMBL" id="KKM90026.1"/>
    </source>
</evidence>
<name>A0A0F9LSH2_9ZZZZ</name>
<protein>
    <submittedName>
        <fullName evidence="1">Uncharacterized protein</fullName>
    </submittedName>
</protein>
<sequence length="52" mass="5853">MAQSIEILRQWCYEQAKISLGVTATVSAIIIEAKKLEKYIDVAQTPEIKSSR</sequence>
<reference evidence="1" key="1">
    <citation type="journal article" date="2015" name="Nature">
        <title>Complex archaea that bridge the gap between prokaryotes and eukaryotes.</title>
        <authorList>
            <person name="Spang A."/>
            <person name="Saw J.H."/>
            <person name="Jorgensen S.L."/>
            <person name="Zaremba-Niedzwiedzka K."/>
            <person name="Martijn J."/>
            <person name="Lind A.E."/>
            <person name="van Eijk R."/>
            <person name="Schleper C."/>
            <person name="Guy L."/>
            <person name="Ettema T.J."/>
        </authorList>
    </citation>
    <scope>NUCLEOTIDE SEQUENCE</scope>
</reference>